<sequence>MKITDTTTIVNVLETNNPEQTSVESTSLPTVTSIVWDDDDDDLEQLLT</sequence>
<dbReference type="EMBL" id="CAJOBH010152294">
    <property type="protein sequence ID" value="CAF4850380.1"/>
    <property type="molecule type" value="Genomic_DNA"/>
</dbReference>
<accession>A0A8S3C109</accession>
<proteinExistence type="predicted"/>
<dbReference type="EMBL" id="CAJOBJ010217316">
    <property type="protein sequence ID" value="CAF5025120.1"/>
    <property type="molecule type" value="Genomic_DNA"/>
</dbReference>
<evidence type="ECO:0000313" key="3">
    <source>
        <dbReference type="EMBL" id="CAF5025120.1"/>
    </source>
</evidence>
<organism evidence="1 5">
    <name type="scientific">Rotaria magnacalcarata</name>
    <dbReference type="NCBI Taxonomy" id="392030"/>
    <lineage>
        <taxon>Eukaryota</taxon>
        <taxon>Metazoa</taxon>
        <taxon>Spiralia</taxon>
        <taxon>Gnathifera</taxon>
        <taxon>Rotifera</taxon>
        <taxon>Eurotatoria</taxon>
        <taxon>Bdelloidea</taxon>
        <taxon>Philodinida</taxon>
        <taxon>Philodinidae</taxon>
        <taxon>Rotaria</taxon>
    </lineage>
</organism>
<name>A0A8S3C109_9BILA</name>
<dbReference type="Proteomes" id="UP000681967">
    <property type="component" value="Unassembled WGS sequence"/>
</dbReference>
<evidence type="ECO:0000313" key="1">
    <source>
        <dbReference type="EMBL" id="CAF4850380.1"/>
    </source>
</evidence>
<gene>
    <name evidence="1" type="ORF">BYL167_LOCUS50184</name>
    <name evidence="3" type="ORF">GIL414_LOCUS58589</name>
    <name evidence="4" type="ORF">GIL414_LOCUS58843</name>
    <name evidence="2" type="ORF">SMN809_LOCUS57124</name>
</gene>
<protein>
    <submittedName>
        <fullName evidence="1">Uncharacterized protein</fullName>
    </submittedName>
</protein>
<evidence type="ECO:0000313" key="2">
    <source>
        <dbReference type="EMBL" id="CAF5009110.1"/>
    </source>
</evidence>
<feature type="non-terminal residue" evidence="1">
    <location>
        <position position="1"/>
    </location>
</feature>
<dbReference type="EMBL" id="CAJOBJ010219477">
    <property type="protein sequence ID" value="CAF5029843.1"/>
    <property type="molecule type" value="Genomic_DNA"/>
</dbReference>
<comment type="caution">
    <text evidence="1">The sequence shown here is derived from an EMBL/GenBank/DDBJ whole genome shotgun (WGS) entry which is preliminary data.</text>
</comment>
<evidence type="ECO:0000313" key="5">
    <source>
        <dbReference type="Proteomes" id="UP000681967"/>
    </source>
</evidence>
<dbReference type="AlphaFoldDB" id="A0A8S3C109"/>
<dbReference type="EMBL" id="CAJOBI010207475">
    <property type="protein sequence ID" value="CAF5009110.1"/>
    <property type="molecule type" value="Genomic_DNA"/>
</dbReference>
<dbReference type="Proteomes" id="UP000681720">
    <property type="component" value="Unassembled WGS sequence"/>
</dbReference>
<evidence type="ECO:0000313" key="4">
    <source>
        <dbReference type="EMBL" id="CAF5029843.1"/>
    </source>
</evidence>
<dbReference type="Proteomes" id="UP000676336">
    <property type="component" value="Unassembled WGS sequence"/>
</dbReference>
<reference evidence="1" key="1">
    <citation type="submission" date="2021-02" db="EMBL/GenBank/DDBJ databases">
        <authorList>
            <person name="Nowell W R."/>
        </authorList>
    </citation>
    <scope>NUCLEOTIDE SEQUENCE</scope>
</reference>